<evidence type="ECO:0000313" key="8">
    <source>
        <dbReference type="EMBL" id="SDN03138.1"/>
    </source>
</evidence>
<dbReference type="STRING" id="237069.SAMN05216498_1210"/>
<dbReference type="GO" id="GO:0005345">
    <property type="term" value="F:purine nucleobase transmembrane transporter activity"/>
    <property type="evidence" value="ECO:0007669"/>
    <property type="project" value="TreeGrafter"/>
</dbReference>
<dbReference type="OrthoDB" id="9808458at2"/>
<keyword evidence="6 7" id="KW-0472">Membrane</keyword>
<evidence type="ECO:0000256" key="1">
    <source>
        <dbReference type="ARBA" id="ARBA00004141"/>
    </source>
</evidence>
<evidence type="ECO:0000256" key="2">
    <source>
        <dbReference type="ARBA" id="ARBA00005697"/>
    </source>
</evidence>
<feature type="transmembrane region" description="Helical" evidence="7">
    <location>
        <begin position="94"/>
        <end position="113"/>
    </location>
</feature>
<evidence type="ECO:0000313" key="9">
    <source>
        <dbReference type="Proteomes" id="UP000199334"/>
    </source>
</evidence>
<name>A0A1G9Y257_9BACI</name>
<protein>
    <submittedName>
        <fullName evidence="8">Putative MFS transporter, AGZA family, xanthine/uracil permease</fullName>
    </submittedName>
</protein>
<reference evidence="8 9" key="1">
    <citation type="submission" date="2016-10" db="EMBL/GenBank/DDBJ databases">
        <authorList>
            <person name="de Groot N.N."/>
        </authorList>
    </citation>
    <scope>NUCLEOTIDE SEQUENCE [LARGE SCALE GENOMIC DNA]</scope>
    <source>
        <strain evidence="8 9">CGMCC 1.3442</strain>
    </source>
</reference>
<dbReference type="Pfam" id="PF00860">
    <property type="entry name" value="Xan_ur_permease"/>
    <property type="match status" value="1"/>
</dbReference>
<keyword evidence="4 7" id="KW-0812">Transmembrane</keyword>
<evidence type="ECO:0000256" key="5">
    <source>
        <dbReference type="ARBA" id="ARBA00022989"/>
    </source>
</evidence>
<evidence type="ECO:0000256" key="4">
    <source>
        <dbReference type="ARBA" id="ARBA00022692"/>
    </source>
</evidence>
<dbReference type="AlphaFoldDB" id="A0A1G9Y257"/>
<keyword evidence="9" id="KW-1185">Reference proteome</keyword>
<dbReference type="GO" id="GO:0005886">
    <property type="term" value="C:plasma membrane"/>
    <property type="evidence" value="ECO:0007669"/>
    <property type="project" value="TreeGrafter"/>
</dbReference>
<dbReference type="EMBL" id="FNIG01000002">
    <property type="protein sequence ID" value="SDN03138.1"/>
    <property type="molecule type" value="Genomic_DNA"/>
</dbReference>
<accession>A0A1G9Y257</accession>
<gene>
    <name evidence="8" type="ORF">SAMN05216498_1210</name>
</gene>
<feature type="transmembrane region" description="Helical" evidence="7">
    <location>
        <begin position="402"/>
        <end position="420"/>
    </location>
</feature>
<dbReference type="RefSeq" id="WP_093855710.1">
    <property type="nucleotide sequence ID" value="NZ_BJVZ01000001.1"/>
</dbReference>
<dbReference type="PANTHER" id="PTHR43337">
    <property type="entry name" value="XANTHINE/URACIL PERMEASE C887.17-RELATED"/>
    <property type="match status" value="1"/>
</dbReference>
<comment type="similarity">
    <text evidence="2">Belongs to the nucleobase:cation symporter-2 (NCS2) (TC 2.A.40) family. Azg-like subfamily.</text>
</comment>
<feature type="transmembrane region" description="Helical" evidence="7">
    <location>
        <begin position="188"/>
        <end position="205"/>
    </location>
</feature>
<feature type="transmembrane region" description="Helical" evidence="7">
    <location>
        <begin position="333"/>
        <end position="352"/>
    </location>
</feature>
<organism evidence="8 9">
    <name type="scientific">Tenuibacillus multivorans</name>
    <dbReference type="NCBI Taxonomy" id="237069"/>
    <lineage>
        <taxon>Bacteria</taxon>
        <taxon>Bacillati</taxon>
        <taxon>Bacillota</taxon>
        <taxon>Bacilli</taxon>
        <taxon>Bacillales</taxon>
        <taxon>Bacillaceae</taxon>
        <taxon>Tenuibacillus</taxon>
    </lineage>
</organism>
<dbReference type="Proteomes" id="UP000199334">
    <property type="component" value="Unassembled WGS sequence"/>
</dbReference>
<feature type="transmembrane region" description="Helical" evidence="7">
    <location>
        <begin position="68"/>
        <end position="88"/>
    </location>
</feature>
<dbReference type="InterPro" id="IPR045018">
    <property type="entry name" value="Azg-like"/>
</dbReference>
<feature type="transmembrane region" description="Helical" evidence="7">
    <location>
        <begin position="45"/>
        <end position="63"/>
    </location>
</feature>
<evidence type="ECO:0000256" key="3">
    <source>
        <dbReference type="ARBA" id="ARBA00022448"/>
    </source>
</evidence>
<feature type="transmembrane region" description="Helical" evidence="7">
    <location>
        <begin position="125"/>
        <end position="142"/>
    </location>
</feature>
<evidence type="ECO:0000256" key="6">
    <source>
        <dbReference type="ARBA" id="ARBA00023136"/>
    </source>
</evidence>
<feature type="transmembrane region" description="Helical" evidence="7">
    <location>
        <begin position="12"/>
        <end position="33"/>
    </location>
</feature>
<dbReference type="PANTHER" id="PTHR43337:SF2">
    <property type="entry name" value="XANTHINE_URACIL PERMEASE"/>
    <property type="match status" value="1"/>
</dbReference>
<feature type="transmembrane region" description="Helical" evidence="7">
    <location>
        <begin position="364"/>
        <end position="390"/>
    </location>
</feature>
<comment type="subcellular location">
    <subcellularLocation>
        <location evidence="1">Membrane</location>
        <topology evidence="1">Multi-pass membrane protein</topology>
    </subcellularLocation>
</comment>
<dbReference type="InterPro" id="IPR006043">
    <property type="entry name" value="NCS2"/>
</dbReference>
<sequence>MKQLNKKDWSSEILAGIIGYLTTVYIVAVNSSILAEAGIDREQAMIATILASFVGSVLIGLWAKVPIVIIPGMGVNVLFTFSIVQQYNFTYEEGLGIVVVSSIIFLLTAFTPIGEKFKIAVPDSLKHGITIGLGLFLVLIGLENGGLIVSGEYSIITLGDFASPTVLVSLLSLIIGIVLFVKNVPANFLLTMIIGTWLASMFGILDQEKGSSLSLDGWSSLWVMPDFSHIGSIFFWIAVLPLSIVLIFESMGLIHGQLSMINKSDSYKSANRSSALSALLSGFFGTSPTIPAAESAAVIASKGSTGIASIVTGILFLTTFLFIPYISLIPTSAISPILIIVGVLMMQNIKHIQIDDLTEAFPTFLIMFMIPFTYSIADGMAFGFIAYPIIKIVTRQKEKLSPLLILISSLFLIEFIIKALM</sequence>
<feature type="transmembrane region" description="Helical" evidence="7">
    <location>
        <begin position="275"/>
        <end position="300"/>
    </location>
</feature>
<keyword evidence="5 7" id="KW-1133">Transmembrane helix</keyword>
<proteinExistence type="inferred from homology"/>
<feature type="transmembrane region" description="Helical" evidence="7">
    <location>
        <begin position="233"/>
        <end position="254"/>
    </location>
</feature>
<keyword evidence="3" id="KW-0813">Transport</keyword>
<feature type="transmembrane region" description="Helical" evidence="7">
    <location>
        <begin position="162"/>
        <end position="181"/>
    </location>
</feature>
<evidence type="ECO:0000256" key="7">
    <source>
        <dbReference type="SAM" id="Phobius"/>
    </source>
</evidence>
<feature type="transmembrane region" description="Helical" evidence="7">
    <location>
        <begin position="306"/>
        <end position="326"/>
    </location>
</feature>